<reference evidence="3" key="1">
    <citation type="submission" date="2016-06" db="EMBL/GenBank/DDBJ databases">
        <title>NZP2037 Pacbio-Illumina hybrid assembly.</title>
        <authorList>
            <person name="Ramsay J.P."/>
        </authorList>
    </citation>
    <scope>NUCLEOTIDE SEQUENCE [LARGE SCALE GENOMIC DNA]</scope>
    <source>
        <strain evidence="3">R7ANS::ICEMlSym2042</strain>
    </source>
</reference>
<feature type="compositionally biased region" description="Low complexity" evidence="1">
    <location>
        <begin position="42"/>
        <end position="51"/>
    </location>
</feature>
<sequence>MKEWLASVFELCLYLAMQNLSSFHGAVAPASREANKATEVASLPSRPSSSPAGAKPERFDASGPARLSPAAGTAGAAAPLGSGPQFERPAAGPYAPSCIRTKDRTVFEPCRAVSAPDRKTAEARLSRLCVGHAIRSG</sequence>
<name>A0A1A5IZR7_RHILI</name>
<gene>
    <name evidence="2" type="ORF">BAE39_23440</name>
</gene>
<feature type="compositionally biased region" description="Low complexity" evidence="1">
    <location>
        <begin position="65"/>
        <end position="84"/>
    </location>
</feature>
<accession>A0A1A5IZR7</accession>
<evidence type="ECO:0000313" key="2">
    <source>
        <dbReference type="EMBL" id="OBP70551.1"/>
    </source>
</evidence>
<organism evidence="2 3">
    <name type="scientific">Rhizobium loti</name>
    <name type="common">Mesorhizobium loti</name>
    <dbReference type="NCBI Taxonomy" id="381"/>
    <lineage>
        <taxon>Bacteria</taxon>
        <taxon>Pseudomonadati</taxon>
        <taxon>Pseudomonadota</taxon>
        <taxon>Alphaproteobacteria</taxon>
        <taxon>Hyphomicrobiales</taxon>
        <taxon>Phyllobacteriaceae</taxon>
        <taxon>Mesorhizobium</taxon>
    </lineage>
</organism>
<evidence type="ECO:0000256" key="1">
    <source>
        <dbReference type="SAM" id="MobiDB-lite"/>
    </source>
</evidence>
<evidence type="ECO:0000313" key="3">
    <source>
        <dbReference type="Proteomes" id="UP000093748"/>
    </source>
</evidence>
<dbReference type="EMBL" id="LZTJ01000033">
    <property type="protein sequence ID" value="OBP70551.1"/>
    <property type="molecule type" value="Genomic_DNA"/>
</dbReference>
<comment type="caution">
    <text evidence="2">The sequence shown here is derived from an EMBL/GenBank/DDBJ whole genome shotgun (WGS) entry which is preliminary data.</text>
</comment>
<dbReference type="AlphaFoldDB" id="A0A1A5IZR7"/>
<proteinExistence type="predicted"/>
<feature type="region of interest" description="Disordered" evidence="1">
    <location>
        <begin position="34"/>
        <end position="94"/>
    </location>
</feature>
<dbReference type="Proteomes" id="UP000093748">
    <property type="component" value="Unassembled WGS sequence"/>
</dbReference>
<protein>
    <submittedName>
        <fullName evidence="2">Uncharacterized protein</fullName>
    </submittedName>
</protein>